<comment type="caution">
    <text evidence="2">The sequence shown here is derived from an EMBL/GenBank/DDBJ whole genome shotgun (WGS) entry which is preliminary data.</text>
</comment>
<feature type="region of interest" description="Disordered" evidence="1">
    <location>
        <begin position="53"/>
        <end position="81"/>
    </location>
</feature>
<organism evidence="2 3">
    <name type="scientific">Vespula vulgaris</name>
    <name type="common">Yellow jacket</name>
    <name type="synonym">Wasp</name>
    <dbReference type="NCBI Taxonomy" id="7454"/>
    <lineage>
        <taxon>Eukaryota</taxon>
        <taxon>Metazoa</taxon>
        <taxon>Ecdysozoa</taxon>
        <taxon>Arthropoda</taxon>
        <taxon>Hexapoda</taxon>
        <taxon>Insecta</taxon>
        <taxon>Pterygota</taxon>
        <taxon>Neoptera</taxon>
        <taxon>Endopterygota</taxon>
        <taxon>Hymenoptera</taxon>
        <taxon>Apocrita</taxon>
        <taxon>Aculeata</taxon>
        <taxon>Vespoidea</taxon>
        <taxon>Vespidae</taxon>
        <taxon>Vespinae</taxon>
        <taxon>Vespula</taxon>
    </lineage>
</organism>
<feature type="compositionally biased region" description="Basic and acidic residues" evidence="1">
    <location>
        <begin position="1"/>
        <end position="11"/>
    </location>
</feature>
<protein>
    <submittedName>
        <fullName evidence="2">Uncharacterized protein</fullName>
    </submittedName>
</protein>
<dbReference type="AlphaFoldDB" id="A0A834JGL0"/>
<name>A0A834JGL0_VESVU</name>
<evidence type="ECO:0000256" key="1">
    <source>
        <dbReference type="SAM" id="MobiDB-lite"/>
    </source>
</evidence>
<feature type="region of interest" description="Disordered" evidence="1">
    <location>
        <begin position="1"/>
        <end position="40"/>
    </location>
</feature>
<reference evidence="2" key="1">
    <citation type="journal article" date="2020" name="G3 (Bethesda)">
        <title>High-Quality Assemblies for Three Invasive Social Wasps from the &lt;i&gt;Vespula&lt;/i&gt; Genus.</title>
        <authorList>
            <person name="Harrop T.W.R."/>
            <person name="Guhlin J."/>
            <person name="McLaughlin G.M."/>
            <person name="Permina E."/>
            <person name="Stockwell P."/>
            <person name="Gilligan J."/>
            <person name="Le Lec M.F."/>
            <person name="Gruber M.A.M."/>
            <person name="Quinn O."/>
            <person name="Lovegrove M."/>
            <person name="Duncan E.J."/>
            <person name="Remnant E.J."/>
            <person name="Van Eeckhoven J."/>
            <person name="Graham B."/>
            <person name="Knapp R.A."/>
            <person name="Langford K.W."/>
            <person name="Kronenberg Z."/>
            <person name="Press M.O."/>
            <person name="Eacker S.M."/>
            <person name="Wilson-Rankin E.E."/>
            <person name="Purcell J."/>
            <person name="Lester P.J."/>
            <person name="Dearden P.K."/>
        </authorList>
    </citation>
    <scope>NUCLEOTIDE SEQUENCE</scope>
    <source>
        <strain evidence="2">Marl-1</strain>
    </source>
</reference>
<feature type="region of interest" description="Disordered" evidence="1">
    <location>
        <begin position="153"/>
        <end position="191"/>
    </location>
</feature>
<dbReference type="Proteomes" id="UP000614350">
    <property type="component" value="Unassembled WGS sequence"/>
</dbReference>
<proteinExistence type="predicted"/>
<dbReference type="EMBL" id="JACSEA010000012">
    <property type="protein sequence ID" value="KAF7388086.1"/>
    <property type="molecule type" value="Genomic_DNA"/>
</dbReference>
<evidence type="ECO:0000313" key="3">
    <source>
        <dbReference type="Proteomes" id="UP000614350"/>
    </source>
</evidence>
<feature type="compositionally biased region" description="Polar residues" evidence="1">
    <location>
        <begin position="13"/>
        <end position="22"/>
    </location>
</feature>
<feature type="compositionally biased region" description="Low complexity" evidence="1">
    <location>
        <begin position="23"/>
        <end position="35"/>
    </location>
</feature>
<sequence>MPPYLNRDRDQCGGNSLGNRLHTTTTSSNDTDTTSYPPQAFLVLHREGRRRLYREKQRERDRKIERKRERVGEETQFETSEFEYGRPQAETMGTSMDHTGCEQMVEQAGDMHSLGISTINPYMFECSFYDPRGNVRGSVIDKGTSNSVLVDRKERTRYPDEEEEVEDEEEIGASVVLQRSPRDFASSLTPA</sequence>
<gene>
    <name evidence="2" type="ORF">HZH66_010853</name>
</gene>
<evidence type="ECO:0000313" key="2">
    <source>
        <dbReference type="EMBL" id="KAF7388086.1"/>
    </source>
</evidence>
<feature type="compositionally biased region" description="Acidic residues" evidence="1">
    <location>
        <begin position="160"/>
        <end position="171"/>
    </location>
</feature>
<keyword evidence="3" id="KW-1185">Reference proteome</keyword>
<accession>A0A834JGL0</accession>
<feature type="compositionally biased region" description="Basic and acidic residues" evidence="1">
    <location>
        <begin position="54"/>
        <end position="73"/>
    </location>
</feature>